<organism evidence="4 5">
    <name type="scientific">Dietzia timorensis</name>
    <dbReference type="NCBI Taxonomy" id="499555"/>
    <lineage>
        <taxon>Bacteria</taxon>
        <taxon>Bacillati</taxon>
        <taxon>Actinomycetota</taxon>
        <taxon>Actinomycetes</taxon>
        <taxon>Mycobacteriales</taxon>
        <taxon>Dietziaceae</taxon>
        <taxon>Dietzia</taxon>
    </lineage>
</organism>
<dbReference type="PANTHER" id="PTHR47752:SF1">
    <property type="entry name" value="HTH-TYPE TRANSCRIPTIONAL REPRESSOR FABR"/>
    <property type="match status" value="1"/>
</dbReference>
<evidence type="ECO:0000313" key="5">
    <source>
        <dbReference type="Proteomes" id="UP000186104"/>
    </source>
</evidence>
<reference evidence="4 5" key="1">
    <citation type="submission" date="2016-06" db="EMBL/GenBank/DDBJ databases">
        <title>Complete genome sequence of a saline-alkali tolerant type strain Dietzia timorensis ID05-A0528T.</title>
        <authorList>
            <person name="Wu X."/>
        </authorList>
    </citation>
    <scope>NUCLEOTIDE SEQUENCE [LARGE SCALE GENOMIC DNA]</scope>
    <source>
        <strain evidence="4 5">ID05-A0528</strain>
    </source>
</reference>
<dbReference type="KEGG" id="dtm:BJL86_2710"/>
<accession>A0A173LRD8</accession>
<evidence type="ECO:0000256" key="2">
    <source>
        <dbReference type="PROSITE-ProRule" id="PRU00335"/>
    </source>
</evidence>
<evidence type="ECO:0000313" key="4">
    <source>
        <dbReference type="EMBL" id="ANI93470.1"/>
    </source>
</evidence>
<dbReference type="AlphaFoldDB" id="A0A173LRD8"/>
<evidence type="ECO:0000259" key="3">
    <source>
        <dbReference type="PROSITE" id="PS50977"/>
    </source>
</evidence>
<keyword evidence="5" id="KW-1185">Reference proteome</keyword>
<dbReference type="InterPro" id="IPR001647">
    <property type="entry name" value="HTH_TetR"/>
</dbReference>
<dbReference type="Proteomes" id="UP000186104">
    <property type="component" value="Chromosome"/>
</dbReference>
<protein>
    <submittedName>
        <fullName evidence="4">HTH-type transcriptional repressor FabR</fullName>
    </submittedName>
</protein>
<dbReference type="Gene3D" id="1.10.10.60">
    <property type="entry name" value="Homeodomain-like"/>
    <property type="match status" value="1"/>
</dbReference>
<gene>
    <name evidence="4" type="ORF">BJL86_2710</name>
</gene>
<dbReference type="PANTHER" id="PTHR47752">
    <property type="entry name" value="HTH-TYPE TRANSCRIPTIONAL REPRESSOR FABR"/>
    <property type="match status" value="1"/>
</dbReference>
<dbReference type="Pfam" id="PF00440">
    <property type="entry name" value="TetR_N"/>
    <property type="match status" value="1"/>
</dbReference>
<dbReference type="PROSITE" id="PS50977">
    <property type="entry name" value="HTH_TETR_2"/>
    <property type="match status" value="1"/>
</dbReference>
<dbReference type="InterPro" id="IPR009057">
    <property type="entry name" value="Homeodomain-like_sf"/>
</dbReference>
<keyword evidence="1 2" id="KW-0238">DNA-binding</keyword>
<proteinExistence type="predicted"/>
<dbReference type="EMBL" id="CP015961">
    <property type="protein sequence ID" value="ANI93470.1"/>
    <property type="molecule type" value="Genomic_DNA"/>
</dbReference>
<dbReference type="RefSeq" id="WP_197487598.1">
    <property type="nucleotide sequence ID" value="NZ_CP015961.1"/>
</dbReference>
<name>A0A173LRD8_9ACTN</name>
<dbReference type="STRING" id="499555.BJL86_2710"/>
<dbReference type="InterPro" id="IPR050692">
    <property type="entry name" value="HTH_transcr_repressor_FabR"/>
</dbReference>
<dbReference type="GO" id="GO:0003677">
    <property type="term" value="F:DNA binding"/>
    <property type="evidence" value="ECO:0007669"/>
    <property type="project" value="UniProtKB-UniRule"/>
</dbReference>
<sequence>MADGKSRAEKKRHTRSLIVAAAREKVATTGYHALAVRETARAAGVVPTGFYRHFESIEDLAIVVAEGTAATLARTVAEMIAEDPILETWPDVIVAAGRSDPHEWPALMRGLLDFDHPAYPVVAGAVSDAHRRIAITLSRMPELEGRSPDDVDALADIVVYDLMRTAIAAARGDGDADMECRHRLSAILC</sequence>
<evidence type="ECO:0000256" key="1">
    <source>
        <dbReference type="ARBA" id="ARBA00023125"/>
    </source>
</evidence>
<feature type="domain" description="HTH tetR-type" evidence="3">
    <location>
        <begin position="12"/>
        <end position="72"/>
    </location>
</feature>
<feature type="DNA-binding region" description="H-T-H motif" evidence="2">
    <location>
        <begin position="35"/>
        <end position="54"/>
    </location>
</feature>
<dbReference type="SUPFAM" id="SSF46689">
    <property type="entry name" value="Homeodomain-like"/>
    <property type="match status" value="1"/>
</dbReference>